<evidence type="ECO:0000256" key="1">
    <source>
        <dbReference type="ARBA" id="ARBA00004245"/>
    </source>
</evidence>
<dbReference type="AlphaFoldDB" id="A0ABD1IZH6"/>
<gene>
    <name evidence="6" type="ORF">ACEWY4_025040</name>
</gene>
<comment type="subcellular location">
    <subcellularLocation>
        <location evidence="1">Cytoplasm</location>
        <location evidence="1">Cytoskeleton</location>
    </subcellularLocation>
</comment>
<dbReference type="CDD" id="cd00148">
    <property type="entry name" value="PROF"/>
    <property type="match status" value="1"/>
</dbReference>
<dbReference type="SMART" id="SM00392">
    <property type="entry name" value="PROF"/>
    <property type="match status" value="1"/>
</dbReference>
<evidence type="ECO:0000256" key="5">
    <source>
        <dbReference type="RuleBase" id="RU003909"/>
    </source>
</evidence>
<organism evidence="6 7">
    <name type="scientific">Coilia grayii</name>
    <name type="common">Gray's grenadier anchovy</name>
    <dbReference type="NCBI Taxonomy" id="363190"/>
    <lineage>
        <taxon>Eukaryota</taxon>
        <taxon>Metazoa</taxon>
        <taxon>Chordata</taxon>
        <taxon>Craniata</taxon>
        <taxon>Vertebrata</taxon>
        <taxon>Euteleostomi</taxon>
        <taxon>Actinopterygii</taxon>
        <taxon>Neopterygii</taxon>
        <taxon>Teleostei</taxon>
        <taxon>Clupei</taxon>
        <taxon>Clupeiformes</taxon>
        <taxon>Clupeoidei</taxon>
        <taxon>Engraulidae</taxon>
        <taxon>Coilinae</taxon>
        <taxon>Coilia</taxon>
    </lineage>
</organism>
<keyword evidence="4" id="KW-0206">Cytoskeleton</keyword>
<dbReference type="Proteomes" id="UP001591681">
    <property type="component" value="Unassembled WGS sequence"/>
</dbReference>
<name>A0ABD1IZH6_9TELE</name>
<dbReference type="Pfam" id="PF00235">
    <property type="entry name" value="Profilin"/>
    <property type="match status" value="1"/>
</dbReference>
<sequence length="141" mass="15309">MSWDSYVANLMARTGVDDAAILGLDPPSVWASNAGGKFASITAQEIQALAQSENCRKRFMAEGITLGGGKCTVLRDSLDMDQDFTMDIRTKACPDDPSTYSICIAKSQKALVIVRAKKDVHGGMVNPYAHEIAKYLRKSGY</sequence>
<accession>A0ABD1IZH6</accession>
<dbReference type="PANTHER" id="PTHR13936:SF17">
    <property type="entry name" value="PROFILIN"/>
    <property type="match status" value="1"/>
</dbReference>
<evidence type="ECO:0000256" key="2">
    <source>
        <dbReference type="ARBA" id="ARBA00010058"/>
    </source>
</evidence>
<evidence type="ECO:0000313" key="6">
    <source>
        <dbReference type="EMBL" id="KAL2079296.1"/>
    </source>
</evidence>
<reference evidence="6 7" key="1">
    <citation type="submission" date="2024-09" db="EMBL/GenBank/DDBJ databases">
        <title>A chromosome-level genome assembly of Gray's grenadier anchovy, Coilia grayii.</title>
        <authorList>
            <person name="Fu Z."/>
        </authorList>
    </citation>
    <scope>NUCLEOTIDE SEQUENCE [LARGE SCALE GENOMIC DNA]</scope>
    <source>
        <strain evidence="6">G4</strain>
        <tissue evidence="6">Muscle</tissue>
    </source>
</reference>
<dbReference type="SUPFAM" id="SSF55770">
    <property type="entry name" value="Profilin (actin-binding protein)"/>
    <property type="match status" value="1"/>
</dbReference>
<dbReference type="InterPro" id="IPR048278">
    <property type="entry name" value="PFN"/>
</dbReference>
<dbReference type="InterPro" id="IPR005454">
    <property type="entry name" value="Profilin1/2/3_vertebrate"/>
</dbReference>
<proteinExistence type="inferred from homology"/>
<evidence type="ECO:0000256" key="4">
    <source>
        <dbReference type="ARBA" id="ARBA00023212"/>
    </source>
</evidence>
<dbReference type="PANTHER" id="PTHR13936">
    <property type="entry name" value="PROFILIN"/>
    <property type="match status" value="1"/>
</dbReference>
<keyword evidence="7" id="KW-1185">Reference proteome</keyword>
<dbReference type="EMBL" id="JBHFQA010000022">
    <property type="protein sequence ID" value="KAL2079296.1"/>
    <property type="molecule type" value="Genomic_DNA"/>
</dbReference>
<dbReference type="InterPro" id="IPR036140">
    <property type="entry name" value="PFN_sf"/>
</dbReference>
<comment type="caution">
    <text evidence="6">The sequence shown here is derived from an EMBL/GenBank/DDBJ whole genome shotgun (WGS) entry which is preliminary data.</text>
</comment>
<dbReference type="InterPro" id="IPR005455">
    <property type="entry name" value="PFN_euk"/>
</dbReference>
<keyword evidence="3" id="KW-0963">Cytoplasm</keyword>
<dbReference type="GO" id="GO:0005856">
    <property type="term" value="C:cytoskeleton"/>
    <property type="evidence" value="ECO:0007669"/>
    <property type="project" value="UniProtKB-SubCell"/>
</dbReference>
<dbReference type="GO" id="GO:0003779">
    <property type="term" value="F:actin binding"/>
    <property type="evidence" value="ECO:0007669"/>
    <property type="project" value="UniProtKB-KW"/>
</dbReference>
<dbReference type="Gene3D" id="3.30.450.30">
    <property type="entry name" value="Dynein light chain 2a, cytoplasmic"/>
    <property type="match status" value="1"/>
</dbReference>
<evidence type="ECO:0000256" key="3">
    <source>
        <dbReference type="ARBA" id="ARBA00022490"/>
    </source>
</evidence>
<keyword evidence="5" id="KW-0009">Actin-binding</keyword>
<evidence type="ECO:0000313" key="7">
    <source>
        <dbReference type="Proteomes" id="UP001591681"/>
    </source>
</evidence>
<dbReference type="PRINTS" id="PR01639">
    <property type="entry name" value="PROFILINMAML"/>
</dbReference>
<protein>
    <recommendedName>
        <fullName evidence="5">Profilin</fullName>
    </recommendedName>
</protein>
<comment type="similarity">
    <text evidence="2 5">Belongs to the profilin family.</text>
</comment>